<evidence type="ECO:0000256" key="1">
    <source>
        <dbReference type="SAM" id="MobiDB-lite"/>
    </source>
</evidence>
<gene>
    <name evidence="3" type="ORF">AKJ09_06054</name>
</gene>
<feature type="transmembrane region" description="Helical" evidence="2">
    <location>
        <begin position="64"/>
        <end position="84"/>
    </location>
</feature>
<feature type="transmembrane region" description="Helical" evidence="2">
    <location>
        <begin position="33"/>
        <end position="52"/>
    </location>
</feature>
<dbReference type="KEGG" id="llu:AKJ09_06054"/>
<sequence length="503" mass="55124">MPHAALALLLVLLVRGLNGRSKAGSLKGTMLTWGVLVCIWGIATFVSSLPFFDPPAGKHPPEVLLRALAQTTLLGVVGGGFLFFPWPLLVRLARLGRPKLVYVLAHLCLLFASSAETRAGACLLAGLALAYRGNATKAERDWLLSRLQTDDRLLGTHATAFALYLALESRAQKDEGNAEASFAWAEQSRLVLGTVTYFSSAAVPAGVRRQAYELLSLFEASRGQWGGIMGSPLESLGPTAHALRDWADEQFSPPPGAGTPPVKRKRPRKPNGVAQFDALFARTRDEAESYSAAEAYAMACGIHRELLRGGPVGPRRAVVMLSIYDVLLHPECPDTMLPEDVRKDEALLESVYDDIADSIAKSLVHHPAPLFMLTQPGIVSARVYQRLESALTNELTSALTALGERHKRGVRTSLHEELLETSRVRGIYRRFEQCFGPQAVAQYLPSLVEGYGNFGVSLSETLPRRRPLAYALFNVLHGEARRFQHADYITLYWKNMNVTSAID</sequence>
<dbReference type="EMBL" id="CP012333">
    <property type="protein sequence ID" value="AKU99390.1"/>
    <property type="molecule type" value="Genomic_DNA"/>
</dbReference>
<name>A0A0K1Q0S8_9BACT</name>
<keyword evidence="2" id="KW-0472">Membrane</keyword>
<keyword evidence="2" id="KW-1133">Transmembrane helix</keyword>
<evidence type="ECO:0000256" key="2">
    <source>
        <dbReference type="SAM" id="Phobius"/>
    </source>
</evidence>
<dbReference type="STRING" id="1391654.AKJ09_06054"/>
<dbReference type="AlphaFoldDB" id="A0A0K1Q0S8"/>
<proteinExistence type="predicted"/>
<accession>A0A0K1Q0S8</accession>
<dbReference type="RefSeq" id="WP_146650837.1">
    <property type="nucleotide sequence ID" value="NZ_CP012333.1"/>
</dbReference>
<evidence type="ECO:0000313" key="4">
    <source>
        <dbReference type="Proteomes" id="UP000064967"/>
    </source>
</evidence>
<organism evidence="3 4">
    <name type="scientific">Labilithrix luteola</name>
    <dbReference type="NCBI Taxonomy" id="1391654"/>
    <lineage>
        <taxon>Bacteria</taxon>
        <taxon>Pseudomonadati</taxon>
        <taxon>Myxococcota</taxon>
        <taxon>Polyangia</taxon>
        <taxon>Polyangiales</taxon>
        <taxon>Labilitrichaceae</taxon>
        <taxon>Labilithrix</taxon>
    </lineage>
</organism>
<feature type="region of interest" description="Disordered" evidence="1">
    <location>
        <begin position="248"/>
        <end position="269"/>
    </location>
</feature>
<keyword evidence="4" id="KW-1185">Reference proteome</keyword>
<evidence type="ECO:0000313" key="3">
    <source>
        <dbReference type="EMBL" id="AKU99390.1"/>
    </source>
</evidence>
<reference evidence="3 4" key="1">
    <citation type="submission" date="2015-08" db="EMBL/GenBank/DDBJ databases">
        <authorList>
            <person name="Babu N.S."/>
            <person name="Beckwith C.J."/>
            <person name="Beseler K.G."/>
            <person name="Brison A."/>
            <person name="Carone J.V."/>
            <person name="Caskin T.P."/>
            <person name="Diamond M."/>
            <person name="Durham M.E."/>
            <person name="Foxe J.M."/>
            <person name="Go M."/>
            <person name="Henderson B.A."/>
            <person name="Jones I.B."/>
            <person name="McGettigan J.A."/>
            <person name="Micheletti S.J."/>
            <person name="Nasrallah M.E."/>
            <person name="Ortiz D."/>
            <person name="Piller C.R."/>
            <person name="Privatt S.R."/>
            <person name="Schneider S.L."/>
            <person name="Sharp S."/>
            <person name="Smith T.C."/>
            <person name="Stanton J.D."/>
            <person name="Ullery H.E."/>
            <person name="Wilson R.J."/>
            <person name="Serrano M.G."/>
            <person name="Buck G."/>
            <person name="Lee V."/>
            <person name="Wang Y."/>
            <person name="Carvalho R."/>
            <person name="Voegtly L."/>
            <person name="Shi R."/>
            <person name="Duckworth R."/>
            <person name="Johnson A."/>
            <person name="Loviza R."/>
            <person name="Walstead R."/>
            <person name="Shah Z."/>
            <person name="Kiflezghi M."/>
            <person name="Wade K."/>
            <person name="Ball S.L."/>
            <person name="Bradley K.W."/>
            <person name="Asai D.J."/>
            <person name="Bowman C.A."/>
            <person name="Russell D.A."/>
            <person name="Pope W.H."/>
            <person name="Jacobs-Sera D."/>
            <person name="Hendrix R.W."/>
            <person name="Hatfull G.F."/>
        </authorList>
    </citation>
    <scope>NUCLEOTIDE SEQUENCE [LARGE SCALE GENOMIC DNA]</scope>
    <source>
        <strain evidence="3 4">DSM 27648</strain>
    </source>
</reference>
<dbReference type="Proteomes" id="UP000064967">
    <property type="component" value="Chromosome"/>
</dbReference>
<keyword evidence="2" id="KW-0812">Transmembrane</keyword>
<protein>
    <submittedName>
        <fullName evidence="3">Uncharacterized protein</fullName>
    </submittedName>
</protein>